<gene>
    <name evidence="28" type="ORF">CINCED_3A019980</name>
</gene>
<evidence type="ECO:0000313" key="28">
    <source>
        <dbReference type="EMBL" id="VVC28867.1"/>
    </source>
</evidence>
<evidence type="ECO:0000256" key="6">
    <source>
        <dbReference type="ARBA" id="ARBA00012584"/>
    </source>
</evidence>
<comment type="similarity">
    <text evidence="5">Belongs to the SUA5 family.</text>
</comment>
<evidence type="ECO:0000256" key="15">
    <source>
        <dbReference type="ARBA" id="ARBA00022771"/>
    </source>
</evidence>
<dbReference type="EMBL" id="CABPRJ010000484">
    <property type="protein sequence ID" value="VVC28867.1"/>
    <property type="molecule type" value="Genomic_DNA"/>
</dbReference>
<dbReference type="NCBIfam" id="TIGR00057">
    <property type="entry name" value="L-threonylcarbamoyladenylate synthase"/>
    <property type="match status" value="1"/>
</dbReference>
<dbReference type="AlphaFoldDB" id="A0A5E4MGC3"/>
<keyword evidence="11" id="KW-0808">Transferase</keyword>
<evidence type="ECO:0000256" key="16">
    <source>
        <dbReference type="ARBA" id="ARBA00022833"/>
    </source>
</evidence>
<dbReference type="Pfam" id="PF01300">
    <property type="entry name" value="Sua5_yciO_yrdC"/>
    <property type="match status" value="1"/>
</dbReference>
<keyword evidence="9" id="KW-0963">Cytoplasm</keyword>
<evidence type="ECO:0000259" key="27">
    <source>
        <dbReference type="PROSITE" id="PS51163"/>
    </source>
</evidence>
<evidence type="ECO:0000256" key="9">
    <source>
        <dbReference type="ARBA" id="ARBA00022490"/>
    </source>
</evidence>
<evidence type="ECO:0000256" key="23">
    <source>
        <dbReference type="ARBA" id="ARBA00063146"/>
    </source>
</evidence>
<evidence type="ECO:0000256" key="21">
    <source>
        <dbReference type="ARBA" id="ARBA00048366"/>
    </source>
</evidence>
<evidence type="ECO:0000256" key="2">
    <source>
        <dbReference type="ARBA" id="ARBA00004202"/>
    </source>
</evidence>
<evidence type="ECO:0000256" key="12">
    <source>
        <dbReference type="ARBA" id="ARBA00022723"/>
    </source>
</evidence>
<dbReference type="Pfam" id="PF02759">
    <property type="entry name" value="RUN"/>
    <property type="match status" value="1"/>
</dbReference>
<comment type="subunit">
    <text evidence="23">Interacts with RSC1A1.</text>
</comment>
<dbReference type="PROSITE" id="PS50826">
    <property type="entry name" value="RUN"/>
    <property type="match status" value="1"/>
</dbReference>
<dbReference type="InterPro" id="IPR006070">
    <property type="entry name" value="Sua5-like_dom"/>
</dbReference>
<feature type="compositionally biased region" description="Polar residues" evidence="24">
    <location>
        <begin position="526"/>
        <end position="537"/>
    </location>
</feature>
<evidence type="ECO:0000313" key="29">
    <source>
        <dbReference type="Proteomes" id="UP000325440"/>
    </source>
</evidence>
<keyword evidence="8" id="KW-1003">Cell membrane</keyword>
<comment type="catalytic activity">
    <reaction evidence="21">
        <text>L-threonine + hydrogencarbonate + ATP = L-threonylcarbamoyladenylate + diphosphate + H2O</text>
        <dbReference type="Rhea" id="RHEA:36407"/>
        <dbReference type="ChEBI" id="CHEBI:15377"/>
        <dbReference type="ChEBI" id="CHEBI:17544"/>
        <dbReference type="ChEBI" id="CHEBI:30616"/>
        <dbReference type="ChEBI" id="CHEBI:33019"/>
        <dbReference type="ChEBI" id="CHEBI:57926"/>
        <dbReference type="ChEBI" id="CHEBI:73682"/>
        <dbReference type="EC" id="2.7.7.87"/>
    </reaction>
</comment>
<dbReference type="InterPro" id="IPR025258">
    <property type="entry name" value="RH_dom"/>
</dbReference>
<dbReference type="InterPro" id="IPR051366">
    <property type="entry name" value="DEF8"/>
</dbReference>
<feature type="domain" description="Phorbol-ester/DAG-type" evidence="25">
    <location>
        <begin position="811"/>
        <end position="864"/>
    </location>
</feature>
<feature type="region of interest" description="Disordered" evidence="24">
    <location>
        <begin position="526"/>
        <end position="563"/>
    </location>
</feature>
<dbReference type="PANTHER" id="PTHR12326:SF12">
    <property type="entry name" value="PLECKSTRIN HOMOLOGY AND RUN DOMAIN CONTAINING M1"/>
    <property type="match status" value="1"/>
</dbReference>
<dbReference type="PANTHER" id="PTHR12326">
    <property type="entry name" value="PLECKSTRIN HOMOLOGY DOMAIN CONTAINING PROTEIN"/>
    <property type="match status" value="1"/>
</dbReference>
<dbReference type="Proteomes" id="UP000325440">
    <property type="component" value="Unassembled WGS sequence"/>
</dbReference>
<keyword evidence="15" id="KW-0863">Zinc-finger</keyword>
<keyword evidence="12" id="KW-0479">Metal-binding</keyword>
<dbReference type="InterPro" id="IPR037213">
    <property type="entry name" value="Run_dom_sf"/>
</dbReference>
<evidence type="ECO:0000256" key="22">
    <source>
        <dbReference type="ARBA" id="ARBA00058524"/>
    </source>
</evidence>
<proteinExistence type="inferred from homology"/>
<dbReference type="GO" id="GO:0003725">
    <property type="term" value="F:double-stranded RNA binding"/>
    <property type="evidence" value="ECO:0007669"/>
    <property type="project" value="InterPro"/>
</dbReference>
<evidence type="ECO:0000259" key="25">
    <source>
        <dbReference type="PROSITE" id="PS50081"/>
    </source>
</evidence>
<dbReference type="Gene3D" id="1.20.58.900">
    <property type="match status" value="1"/>
</dbReference>
<organism evidence="28 29">
    <name type="scientific">Cinara cedri</name>
    <dbReference type="NCBI Taxonomy" id="506608"/>
    <lineage>
        <taxon>Eukaryota</taxon>
        <taxon>Metazoa</taxon>
        <taxon>Ecdysozoa</taxon>
        <taxon>Arthropoda</taxon>
        <taxon>Hexapoda</taxon>
        <taxon>Insecta</taxon>
        <taxon>Pterygota</taxon>
        <taxon>Neoptera</taxon>
        <taxon>Paraneoptera</taxon>
        <taxon>Hemiptera</taxon>
        <taxon>Sternorrhyncha</taxon>
        <taxon>Aphidomorpha</taxon>
        <taxon>Aphidoidea</taxon>
        <taxon>Aphididae</taxon>
        <taxon>Lachninae</taxon>
        <taxon>Cinara</taxon>
    </lineage>
</organism>
<evidence type="ECO:0000256" key="7">
    <source>
        <dbReference type="ARBA" id="ARBA00015492"/>
    </source>
</evidence>
<keyword evidence="17" id="KW-0809">Transit peptide</keyword>
<sequence>MLYFNLKHFKYWINKIELVFLPKKLKQPQSILMSKLIDINKYEQKAVSLAVQLINEGGVIALPTDTVYGLATNAQNPTSISKLYNIKGRNLKKPIAICTYHVNDIYNWGKISHLPFGILNELLPGPVTVVLQRTTSLNNSLNPNESKIAIRVPNSGFVCKIVSHLKNPIALTSANESNKPSSLQPVEFSTLWPKLDAIFDGGQIGCSMESRQGSTIVDLTVKNHYSIIRAGNIISDKGRKDNSIKVSIIHYFKERLNEFHSEFKDTEEKITSSNQVVDKLLCNLEAFFLHGLKESFISQLSIVIGDDVDKNVNINFWHYLLVLSPSGIVDQINSLKHVKTDVGRCRAWIRCTLNDGVFRSYLMSAFKYRRYIIKFYNKTAIIRDSDSFEQIIDLLEGIEQYQFCLTLNSSLLNNWPNSTLMLAGYWTPALKNNPLCRNNSQLAELAEATEVYEPALKIDKSEGSYTSSICSSFIDEDVLYKPTVGIDEDVGWNLIMNQPSTSFNTTYVKKDTHSIELVKENTSNQEIGAAMKSSSDITTKEDQLEESSEQDNQNILSSEEPKHVDQSFNDLLESYNLRAKKLTLPKVEDLFKQLTDSNSIEQPNATDSENLDDYEKDYVQVSIHPNHLSLDLLKQYLEYLFTPPKELGLVSQDYMCKSCNETIGIGFGEYFKCNFTSCYYCVHCFGSETWPIPVKILLDWDFKQYPVSNSSSSFLGEIQYHPLFNMRSTHHKLYNANKEMKKSKELRWQIYYMYNYLSTCKFYNIEELSKEIWPRVYFFNNIHLYSFSDLQEIYSGTLFEFLEYKIEIIRGHIYNCAVCSQKGFICELCQNPKIIYPFDLRDNYRCHRCKSVFHRKCYREKKICRKCEREKIRKIKNTSNSADEDD</sequence>
<keyword evidence="10" id="KW-0597">Phosphoprotein</keyword>
<keyword evidence="19" id="KW-0496">Mitochondrion</keyword>
<dbReference type="Gene3D" id="3.90.870.10">
    <property type="entry name" value="DHBP synthase"/>
    <property type="match status" value="1"/>
</dbReference>
<comment type="subcellular location">
    <subcellularLocation>
        <location evidence="2">Cell membrane</location>
        <topology evidence="2">Peripheral membrane protein</topology>
    </subcellularLocation>
    <subcellularLocation>
        <location evidence="3">Cytoplasm</location>
    </subcellularLocation>
    <subcellularLocation>
        <location evidence="4">Late endosome</location>
    </subcellularLocation>
    <subcellularLocation>
        <location evidence="1">Mitochondrion</location>
    </subcellularLocation>
</comment>
<dbReference type="EC" id="2.7.7.87" evidence="6"/>
<protein>
    <recommendedName>
        <fullName evidence="7">Threonylcarbamoyl-AMP synthase</fullName>
        <ecNumber evidence="6">2.7.7.87</ecNumber>
    </recommendedName>
</protein>
<accession>A0A5E4MGC3</accession>
<evidence type="ECO:0000256" key="19">
    <source>
        <dbReference type="ARBA" id="ARBA00023128"/>
    </source>
</evidence>
<dbReference type="GO" id="GO:0005739">
    <property type="term" value="C:mitochondrion"/>
    <property type="evidence" value="ECO:0007669"/>
    <property type="project" value="UniProtKB-SubCell"/>
</dbReference>
<feature type="domain" description="YrdC-like" evidence="27">
    <location>
        <begin position="44"/>
        <end position="233"/>
    </location>
</feature>
<dbReference type="PROSITE" id="PS50081">
    <property type="entry name" value="ZF_DAG_PE_2"/>
    <property type="match status" value="1"/>
</dbReference>
<evidence type="ECO:0000256" key="5">
    <source>
        <dbReference type="ARBA" id="ARBA00007663"/>
    </source>
</evidence>
<dbReference type="GO" id="GO:0008270">
    <property type="term" value="F:zinc ion binding"/>
    <property type="evidence" value="ECO:0007669"/>
    <property type="project" value="UniProtKB-KW"/>
</dbReference>
<dbReference type="InterPro" id="IPR002219">
    <property type="entry name" value="PKC_DAG/PE"/>
</dbReference>
<dbReference type="OrthoDB" id="62364at2759"/>
<keyword evidence="18" id="KW-0072">Autophagy</keyword>
<evidence type="ECO:0000256" key="4">
    <source>
        <dbReference type="ARBA" id="ARBA00004603"/>
    </source>
</evidence>
<dbReference type="GO" id="GO:0005886">
    <property type="term" value="C:plasma membrane"/>
    <property type="evidence" value="ECO:0007669"/>
    <property type="project" value="UniProtKB-SubCell"/>
</dbReference>
<dbReference type="InterPro" id="IPR017945">
    <property type="entry name" value="DHBP_synth_RibB-like_a/b_dom"/>
</dbReference>
<dbReference type="GO" id="GO:0005770">
    <property type="term" value="C:late endosome"/>
    <property type="evidence" value="ECO:0007669"/>
    <property type="project" value="UniProtKB-SubCell"/>
</dbReference>
<reference evidence="28 29" key="1">
    <citation type="submission" date="2019-08" db="EMBL/GenBank/DDBJ databases">
        <authorList>
            <person name="Alioto T."/>
            <person name="Alioto T."/>
            <person name="Gomez Garrido J."/>
        </authorList>
    </citation>
    <scope>NUCLEOTIDE SEQUENCE [LARGE SCALE GENOMIC DNA]</scope>
</reference>
<dbReference type="SMART" id="SM00593">
    <property type="entry name" value="RUN"/>
    <property type="match status" value="1"/>
</dbReference>
<dbReference type="SUPFAM" id="SSF55821">
    <property type="entry name" value="YrdC/RibB"/>
    <property type="match status" value="1"/>
</dbReference>
<dbReference type="InterPro" id="IPR004012">
    <property type="entry name" value="Run_dom"/>
</dbReference>
<feature type="domain" description="RUN" evidence="26">
    <location>
        <begin position="271"/>
        <end position="410"/>
    </location>
</feature>
<keyword evidence="13" id="KW-0677">Repeat</keyword>
<keyword evidence="14" id="KW-0967">Endosome</keyword>
<evidence type="ECO:0000256" key="13">
    <source>
        <dbReference type="ARBA" id="ARBA00022737"/>
    </source>
</evidence>
<dbReference type="SMART" id="SM01175">
    <property type="entry name" value="DUF4206"/>
    <property type="match status" value="1"/>
</dbReference>
<comment type="function">
    <text evidence="22">Cytoplasmic and mitochondrial threonylcarbamoyl-AMP synthase required for the formation of a threonylcarbamoyl group on adenosine at position 37 (t(6)A37) in tRNAs that read codons beginning with adenine. Catalyzes the conversion of L-threonine, HCO(3)(-)/CO(2) and ATP to give threonylcarbamoyl-AMP (TC-AMP) as the acyladenylate intermediate, with the release of diphosphate. Participates in t(6)A37 formation in cytoplasmic and mitochondrial tRNAs. May regulate the activity of some transporters.</text>
</comment>
<evidence type="ECO:0000259" key="26">
    <source>
        <dbReference type="PROSITE" id="PS50826"/>
    </source>
</evidence>
<dbReference type="GO" id="GO:0061710">
    <property type="term" value="F:L-threonylcarbamoyladenylate synthase"/>
    <property type="evidence" value="ECO:0007669"/>
    <property type="project" value="UniProtKB-EC"/>
</dbReference>
<evidence type="ECO:0000256" key="14">
    <source>
        <dbReference type="ARBA" id="ARBA00022753"/>
    </source>
</evidence>
<evidence type="ECO:0000256" key="11">
    <source>
        <dbReference type="ARBA" id="ARBA00022679"/>
    </source>
</evidence>
<dbReference type="GO" id="GO:0006914">
    <property type="term" value="P:autophagy"/>
    <property type="evidence" value="ECO:0007669"/>
    <property type="project" value="UniProtKB-KW"/>
</dbReference>
<evidence type="ECO:0000256" key="24">
    <source>
        <dbReference type="SAM" id="MobiDB-lite"/>
    </source>
</evidence>
<name>A0A5E4MGC3_9HEMI</name>
<evidence type="ECO:0000256" key="3">
    <source>
        <dbReference type="ARBA" id="ARBA00004496"/>
    </source>
</evidence>
<keyword evidence="29" id="KW-1185">Reference proteome</keyword>
<keyword evidence="16" id="KW-0862">Zinc</keyword>
<dbReference type="PROSITE" id="PS51163">
    <property type="entry name" value="YRDC"/>
    <property type="match status" value="1"/>
</dbReference>
<evidence type="ECO:0000256" key="1">
    <source>
        <dbReference type="ARBA" id="ARBA00004173"/>
    </source>
</evidence>
<dbReference type="FunFam" id="3.90.870.10:FF:000007">
    <property type="entry name" value="YrdC N6-threonylcarbamoyltransferase domain containing"/>
    <property type="match status" value="1"/>
</dbReference>
<evidence type="ECO:0000256" key="10">
    <source>
        <dbReference type="ARBA" id="ARBA00022553"/>
    </source>
</evidence>
<dbReference type="SUPFAM" id="SSF140741">
    <property type="entry name" value="RUN domain-like"/>
    <property type="match status" value="1"/>
</dbReference>
<evidence type="ECO:0000256" key="8">
    <source>
        <dbReference type="ARBA" id="ARBA00022475"/>
    </source>
</evidence>
<keyword evidence="20" id="KW-0472">Membrane</keyword>
<evidence type="ECO:0000256" key="20">
    <source>
        <dbReference type="ARBA" id="ARBA00023136"/>
    </source>
</evidence>
<evidence type="ECO:0000256" key="18">
    <source>
        <dbReference type="ARBA" id="ARBA00023006"/>
    </source>
</evidence>
<dbReference type="Pfam" id="PF13901">
    <property type="entry name" value="RH_dom"/>
    <property type="match status" value="1"/>
</dbReference>
<evidence type="ECO:0000256" key="17">
    <source>
        <dbReference type="ARBA" id="ARBA00022946"/>
    </source>
</evidence>